<feature type="transmembrane region" description="Helical" evidence="1">
    <location>
        <begin position="211"/>
        <end position="228"/>
    </location>
</feature>
<keyword evidence="1" id="KW-1133">Transmembrane helix</keyword>
<feature type="transmembrane region" description="Helical" evidence="1">
    <location>
        <begin position="516"/>
        <end position="535"/>
    </location>
</feature>
<feature type="transmembrane region" description="Helical" evidence="1">
    <location>
        <begin position="56"/>
        <end position="77"/>
    </location>
</feature>
<reference evidence="2 3" key="1">
    <citation type="submission" date="2017-12" db="EMBL/GenBank/DDBJ databases">
        <title>Phylogenetic diversity of female urinary microbiome.</title>
        <authorList>
            <person name="Thomas-White K."/>
            <person name="Wolfe A.J."/>
        </authorList>
    </citation>
    <scope>NUCLEOTIDE SEQUENCE [LARGE SCALE GENOMIC DNA]</scope>
    <source>
        <strain evidence="2 3">UMB0402</strain>
    </source>
</reference>
<keyword evidence="1" id="KW-0472">Membrane</keyword>
<feature type="transmembrane region" description="Helical" evidence="1">
    <location>
        <begin position="235"/>
        <end position="253"/>
    </location>
</feature>
<name>A0A2I1INU7_9ACTO</name>
<evidence type="ECO:0008006" key="4">
    <source>
        <dbReference type="Google" id="ProtNLM"/>
    </source>
</evidence>
<feature type="transmembrane region" description="Helical" evidence="1">
    <location>
        <begin position="259"/>
        <end position="278"/>
    </location>
</feature>
<feature type="transmembrane region" description="Helical" evidence="1">
    <location>
        <begin position="474"/>
        <end position="504"/>
    </location>
</feature>
<keyword evidence="3" id="KW-1185">Reference proteome</keyword>
<dbReference type="STRING" id="33007.HMPREF3198_01447"/>
<proteinExistence type="predicted"/>
<dbReference type="Pfam" id="PF19484">
    <property type="entry name" value="DUF6020"/>
    <property type="match status" value="1"/>
</dbReference>
<gene>
    <name evidence="2" type="ORF">CYJ19_03890</name>
</gene>
<dbReference type="Proteomes" id="UP000235122">
    <property type="component" value="Unassembled WGS sequence"/>
</dbReference>
<evidence type="ECO:0000313" key="2">
    <source>
        <dbReference type="EMBL" id="PKY72792.1"/>
    </source>
</evidence>
<dbReference type="RefSeq" id="WP_024330988.1">
    <property type="nucleotide sequence ID" value="NZ_JASOXK010000002.1"/>
</dbReference>
<evidence type="ECO:0000256" key="1">
    <source>
        <dbReference type="SAM" id="Phobius"/>
    </source>
</evidence>
<feature type="transmembrane region" description="Helical" evidence="1">
    <location>
        <begin position="154"/>
        <end position="173"/>
    </location>
</feature>
<evidence type="ECO:0000313" key="3">
    <source>
        <dbReference type="Proteomes" id="UP000235122"/>
    </source>
</evidence>
<protein>
    <recommendedName>
        <fullName evidence="4">Glycosyltransferase RgtA/B/C/D-like domain-containing protein</fullName>
    </recommendedName>
</protein>
<comment type="caution">
    <text evidence="2">The sequence shown here is derived from an EMBL/GenBank/DDBJ whole genome shotgun (WGS) entry which is preliminary data.</text>
</comment>
<accession>A0A2I1INU7</accession>
<organism evidence="2 3">
    <name type="scientific">Winkia neuii</name>
    <dbReference type="NCBI Taxonomy" id="33007"/>
    <lineage>
        <taxon>Bacteria</taxon>
        <taxon>Bacillati</taxon>
        <taxon>Actinomycetota</taxon>
        <taxon>Actinomycetes</taxon>
        <taxon>Actinomycetales</taxon>
        <taxon>Actinomycetaceae</taxon>
        <taxon>Winkia</taxon>
    </lineage>
</organism>
<dbReference type="InterPro" id="IPR046062">
    <property type="entry name" value="DUF6020"/>
</dbReference>
<dbReference type="EMBL" id="PKKO01000002">
    <property type="protein sequence ID" value="PKY72792.1"/>
    <property type="molecule type" value="Genomic_DNA"/>
</dbReference>
<dbReference type="AlphaFoldDB" id="A0A2I1INU7"/>
<sequence>MDKGNALSAPLKARRSSLLVWAFGFGLATTFADLATQLVPRDKELPWGGGSALRLVAVFVVSGAVFALIAALSNRFAKTSPSRSWKWRASAFFVPLACWGILLAHLWPAVSMNDSWWIIADPVGASNQHPLAYGIYLRGLTDVGKFLLGTYSHGLAFTALVQMCLCAAVVAFMADTLDWLGAPRVVWGAFVGYMALMPLVGDYAIALVKDSPFVIALAGLAPFLIRIWHSRGRAFNSVYFAVAFFLDLVFVGAMRNNGLAVVAVLLVVIFVISGKFRFRAVTVTLLALVVACLPSQVSKHYVGEHKYVESVSMPLQMIGYGQWAHRDCIPVSTQRYFARIMPPQKWADVYWAQSVDATKDSPDFDKKFLQETKKDFPRHFLNYVKSCPAAAAKGYLIHTRTYWSPLTLPLGKTEQSLFTSLVSNKSGATAAIVARLKDQGVANHSLLPKTLDAPVQAWFSIGTKYLPGPGTWMWLLLGILVGFFYRSCVAEGVLVVLPAVLIYLTLLVASPVAFPFRYVAFLAFYAPFAAAVLTIRPSCQAVAESKIKDRLLSE</sequence>
<keyword evidence="1" id="KW-0812">Transmembrane</keyword>
<feature type="transmembrane region" description="Helical" evidence="1">
    <location>
        <begin position="185"/>
        <end position="205"/>
    </location>
</feature>
<feature type="transmembrane region" description="Helical" evidence="1">
    <location>
        <begin position="89"/>
        <end position="107"/>
    </location>
</feature>
<dbReference type="GeneID" id="35867816"/>